<reference evidence="6 7" key="1">
    <citation type="submission" date="2016-11" db="EMBL/GenBank/DDBJ databases">
        <authorList>
            <person name="Varghese N."/>
            <person name="Submissions S."/>
        </authorList>
    </citation>
    <scope>NUCLEOTIDE SEQUENCE [LARGE SCALE GENOMIC DNA]</scope>
    <source>
        <strain evidence="6 7">CGMCC 1.12174</strain>
        <strain evidence="5 8">DSM 26351</strain>
    </source>
</reference>
<dbReference type="Proteomes" id="UP000198940">
    <property type="component" value="Unassembled WGS sequence"/>
</dbReference>
<dbReference type="Pfam" id="PF04471">
    <property type="entry name" value="Mrr_cat"/>
    <property type="match status" value="1"/>
</dbReference>
<dbReference type="InterPro" id="IPR005144">
    <property type="entry name" value="ATP-cone_dom"/>
</dbReference>
<dbReference type="STRING" id="1055723.SAMN05216293_2411"/>
<dbReference type="OrthoDB" id="320396at2"/>
<dbReference type="SUPFAM" id="SSF52980">
    <property type="entry name" value="Restriction endonuclease-like"/>
    <property type="match status" value="1"/>
</dbReference>
<dbReference type="InterPro" id="IPR011856">
    <property type="entry name" value="tRNA_endonuc-like_dom_sf"/>
</dbReference>
<dbReference type="EMBL" id="FOKU01000004">
    <property type="protein sequence ID" value="SFB98445.1"/>
    <property type="molecule type" value="Genomic_DNA"/>
</dbReference>
<dbReference type="GO" id="GO:0003677">
    <property type="term" value="F:DNA binding"/>
    <property type="evidence" value="ECO:0007669"/>
    <property type="project" value="InterPro"/>
</dbReference>
<proteinExistence type="predicted"/>
<keyword evidence="1 3" id="KW-0547">Nucleotide-binding</keyword>
<name>A0A1M6X2D8_9FLAO</name>
<evidence type="ECO:0000256" key="2">
    <source>
        <dbReference type="ARBA" id="ARBA00022840"/>
    </source>
</evidence>
<evidence type="ECO:0000313" key="6">
    <source>
        <dbReference type="EMBL" id="SHL00084.1"/>
    </source>
</evidence>
<protein>
    <submittedName>
        <fullName evidence="6">ATP cone domain-containing protein</fullName>
    </submittedName>
</protein>
<dbReference type="Proteomes" id="UP000184031">
    <property type="component" value="Unassembled WGS sequence"/>
</dbReference>
<organism evidence="6 7">
    <name type="scientific">Flagellimonas taeanensis</name>
    <dbReference type="NCBI Taxonomy" id="1005926"/>
    <lineage>
        <taxon>Bacteria</taxon>
        <taxon>Pseudomonadati</taxon>
        <taxon>Bacteroidota</taxon>
        <taxon>Flavobacteriia</taxon>
        <taxon>Flavobacteriales</taxon>
        <taxon>Flavobacteriaceae</taxon>
        <taxon>Flagellimonas</taxon>
    </lineage>
</organism>
<evidence type="ECO:0000259" key="4">
    <source>
        <dbReference type="PROSITE" id="PS51161"/>
    </source>
</evidence>
<evidence type="ECO:0000313" key="7">
    <source>
        <dbReference type="Proteomes" id="UP000184031"/>
    </source>
</evidence>
<keyword evidence="2 3" id="KW-0067">ATP-binding</keyword>
<accession>A0A1M6X2D8</accession>
<comment type="caution">
    <text evidence="6">The sequence shown here is derived from an EMBL/GenBank/DDBJ whole genome shotgun (WGS) entry which is preliminary data.</text>
</comment>
<gene>
    <name evidence="5" type="ORF">SAMN04487891_104189</name>
    <name evidence="6" type="ORF">SAMN05216293_2411</name>
</gene>
<feature type="domain" description="ATP-cone" evidence="4">
    <location>
        <begin position="6"/>
        <end position="87"/>
    </location>
</feature>
<dbReference type="GO" id="GO:0004519">
    <property type="term" value="F:endonuclease activity"/>
    <property type="evidence" value="ECO:0007669"/>
    <property type="project" value="InterPro"/>
</dbReference>
<dbReference type="Gene3D" id="3.40.1350.10">
    <property type="match status" value="1"/>
</dbReference>
<dbReference type="PROSITE" id="PS51161">
    <property type="entry name" value="ATP_CONE"/>
    <property type="match status" value="1"/>
</dbReference>
<evidence type="ECO:0000313" key="5">
    <source>
        <dbReference type="EMBL" id="SFB98445.1"/>
    </source>
</evidence>
<evidence type="ECO:0000256" key="1">
    <source>
        <dbReference type="ARBA" id="ARBA00022741"/>
    </source>
</evidence>
<dbReference type="GO" id="GO:0005524">
    <property type="term" value="F:ATP binding"/>
    <property type="evidence" value="ECO:0007669"/>
    <property type="project" value="UniProtKB-UniRule"/>
</dbReference>
<dbReference type="AlphaFoldDB" id="A0A1M6X2D8"/>
<dbReference type="InterPro" id="IPR007560">
    <property type="entry name" value="Restrct_endonuc_IV_Mrr"/>
</dbReference>
<sequence>MEQQTFQVKKYSGELEDFSIAKLEHSLQKCGATPEEIAAVIAHIEPWIYDGISTDEIHRRVFSFLKKANRIRASKYSLKRAIFDLGPTGYPFERMVGALLRQKGYKTKVGVVLKGACVDHEIDVLAEKKGNVYAIECKFHSDTKFSSNVKIPLYINSRFLDVQKKWNADPEKSTHLKQGWLVTNTQFTADAINYGNCIGLTLLSWDYPKDNGIPKHVDRFGLYPITALTTLSKHEKRQLLDRDVILTLEIEQRPEVLQPLHLSSRKTREVLSEVHQLCHL</sequence>
<dbReference type="GO" id="GO:0009307">
    <property type="term" value="P:DNA restriction-modification system"/>
    <property type="evidence" value="ECO:0007669"/>
    <property type="project" value="InterPro"/>
</dbReference>
<dbReference type="Pfam" id="PF03477">
    <property type="entry name" value="ATP-cone"/>
    <property type="match status" value="1"/>
</dbReference>
<dbReference type="InterPro" id="IPR011335">
    <property type="entry name" value="Restrct_endonuc-II-like"/>
</dbReference>
<evidence type="ECO:0000313" key="8">
    <source>
        <dbReference type="Proteomes" id="UP000198940"/>
    </source>
</evidence>
<dbReference type="EMBL" id="FRAT01000006">
    <property type="protein sequence ID" value="SHL00084.1"/>
    <property type="molecule type" value="Genomic_DNA"/>
</dbReference>
<keyword evidence="8" id="KW-1185">Reference proteome</keyword>
<dbReference type="RefSeq" id="WP_072880118.1">
    <property type="nucleotide sequence ID" value="NZ_FOKU01000004.1"/>
</dbReference>
<evidence type="ECO:0000256" key="3">
    <source>
        <dbReference type="PROSITE-ProRule" id="PRU00492"/>
    </source>
</evidence>